<feature type="transmembrane region" description="Helical" evidence="7">
    <location>
        <begin position="246"/>
        <end position="268"/>
    </location>
</feature>
<feature type="transmembrane region" description="Helical" evidence="7">
    <location>
        <begin position="164"/>
        <end position="186"/>
    </location>
</feature>
<reference evidence="9 10" key="1">
    <citation type="submission" date="2022-05" db="EMBL/GenBank/DDBJ databases">
        <title>Genome Sequencing of Bee-Associated Microbes.</title>
        <authorList>
            <person name="Dunlap C."/>
        </authorList>
    </citation>
    <scope>NUCLEOTIDE SEQUENCE [LARGE SCALE GENOMIC DNA]</scope>
    <source>
        <strain evidence="9 10">NRRL B-14613</strain>
    </source>
</reference>
<feature type="transmembrane region" description="Helical" evidence="7">
    <location>
        <begin position="140"/>
        <end position="158"/>
    </location>
</feature>
<sequence length="400" mass="42488">MMEGKEARSAFLLYLVCLSTFFASLMQNMYSPILPLLRDSFGVSLSMVNLSVSLFIFIVAVMQILIGSVIDVKGARAVLIPGLVLTIAASIGCAVTDNFAVFLVCRALQAFGTAAIPLIAAATIGRLFQGSQRGSAMGTYQMLLSIAPAVAPVLGGWIGERYSYPGIFWFLAGVSILLLAANGIYFPRDKGADGKTVRLRGLLAQYAVIMKNKVSKGIFALAFLYFFIYFEILVYLPALLTDHYQVSLQIVGLLYLPMALSTIAGTMIFKAIQAKLPHRALAAGGSVLAAASMLLFAATESVSLIGLSAALVMYGISGGVLTPLFATMISNEFEAQRGSALGLFNFIRYVGMAAGPIAGGWLLAWLSGSAVFALFGILVAAVAWLALGRLRAAESLRVEK</sequence>
<feature type="transmembrane region" description="Helical" evidence="7">
    <location>
        <begin position="77"/>
        <end position="101"/>
    </location>
</feature>
<keyword evidence="3" id="KW-1003">Cell membrane</keyword>
<organism evidence="9 10">
    <name type="scientific">Paenibacillus thiaminolyticus</name>
    <name type="common">Bacillus thiaminolyticus</name>
    <dbReference type="NCBI Taxonomy" id="49283"/>
    <lineage>
        <taxon>Bacteria</taxon>
        <taxon>Bacillati</taxon>
        <taxon>Bacillota</taxon>
        <taxon>Bacilli</taxon>
        <taxon>Bacillales</taxon>
        <taxon>Paenibacillaceae</taxon>
        <taxon>Paenibacillus</taxon>
    </lineage>
</organism>
<keyword evidence="10" id="KW-1185">Reference proteome</keyword>
<feature type="transmembrane region" description="Helical" evidence="7">
    <location>
        <begin position="107"/>
        <end position="128"/>
    </location>
</feature>
<evidence type="ECO:0000256" key="2">
    <source>
        <dbReference type="ARBA" id="ARBA00022448"/>
    </source>
</evidence>
<dbReference type="PRINTS" id="PR01036">
    <property type="entry name" value="TCRTETB"/>
</dbReference>
<dbReference type="CDD" id="cd17474">
    <property type="entry name" value="MFS_YfmO_like"/>
    <property type="match status" value="1"/>
</dbReference>
<feature type="transmembrane region" description="Helical" evidence="7">
    <location>
        <begin position="304"/>
        <end position="326"/>
    </location>
</feature>
<evidence type="ECO:0000256" key="6">
    <source>
        <dbReference type="ARBA" id="ARBA00023136"/>
    </source>
</evidence>
<dbReference type="InterPro" id="IPR011701">
    <property type="entry name" value="MFS"/>
</dbReference>
<feature type="transmembrane region" description="Helical" evidence="7">
    <location>
        <begin position="218"/>
        <end position="240"/>
    </location>
</feature>
<evidence type="ECO:0000256" key="1">
    <source>
        <dbReference type="ARBA" id="ARBA00004651"/>
    </source>
</evidence>
<dbReference type="Proteomes" id="UP001209276">
    <property type="component" value="Unassembled WGS sequence"/>
</dbReference>
<dbReference type="Gene3D" id="1.20.1720.10">
    <property type="entry name" value="Multidrug resistance protein D"/>
    <property type="match status" value="1"/>
</dbReference>
<feature type="domain" description="Major facilitator superfamily (MFS) profile" evidence="8">
    <location>
        <begin position="12"/>
        <end position="394"/>
    </location>
</feature>
<evidence type="ECO:0000313" key="9">
    <source>
        <dbReference type="EMBL" id="MCY9610852.1"/>
    </source>
</evidence>
<proteinExistence type="predicted"/>
<dbReference type="EMBL" id="JAMDMM010000064">
    <property type="protein sequence ID" value="MCY9610852.1"/>
    <property type="molecule type" value="Genomic_DNA"/>
</dbReference>
<feature type="transmembrane region" description="Helical" evidence="7">
    <location>
        <begin position="370"/>
        <end position="387"/>
    </location>
</feature>
<feature type="transmembrane region" description="Helical" evidence="7">
    <location>
        <begin position="280"/>
        <end position="298"/>
    </location>
</feature>
<name>A0ABT4G456_PANTH</name>
<gene>
    <name evidence="9" type="ORF">M5W83_27275</name>
</gene>
<dbReference type="PANTHER" id="PTHR43124">
    <property type="entry name" value="PURINE EFFLUX PUMP PBUE"/>
    <property type="match status" value="1"/>
</dbReference>
<dbReference type="SUPFAM" id="SSF103473">
    <property type="entry name" value="MFS general substrate transporter"/>
    <property type="match status" value="1"/>
</dbReference>
<accession>A0ABT4G456</accession>
<dbReference type="Pfam" id="PF07690">
    <property type="entry name" value="MFS_1"/>
    <property type="match status" value="1"/>
</dbReference>
<evidence type="ECO:0000256" key="5">
    <source>
        <dbReference type="ARBA" id="ARBA00022989"/>
    </source>
</evidence>
<evidence type="ECO:0000256" key="7">
    <source>
        <dbReference type="SAM" id="Phobius"/>
    </source>
</evidence>
<evidence type="ECO:0000256" key="3">
    <source>
        <dbReference type="ARBA" id="ARBA00022475"/>
    </source>
</evidence>
<keyword evidence="4 7" id="KW-0812">Transmembrane</keyword>
<comment type="caution">
    <text evidence="9">The sequence shown here is derived from an EMBL/GenBank/DDBJ whole genome shotgun (WGS) entry which is preliminary data.</text>
</comment>
<evidence type="ECO:0000313" key="10">
    <source>
        <dbReference type="Proteomes" id="UP001209276"/>
    </source>
</evidence>
<keyword evidence="2" id="KW-0813">Transport</keyword>
<dbReference type="InterPro" id="IPR050189">
    <property type="entry name" value="MFS_Efflux_Transporters"/>
</dbReference>
<dbReference type="PANTHER" id="PTHR43124:SF3">
    <property type="entry name" value="CHLORAMPHENICOL EFFLUX PUMP RV0191"/>
    <property type="match status" value="1"/>
</dbReference>
<evidence type="ECO:0000259" key="8">
    <source>
        <dbReference type="PROSITE" id="PS50850"/>
    </source>
</evidence>
<keyword evidence="6 7" id="KW-0472">Membrane</keyword>
<protein>
    <submittedName>
        <fullName evidence="9">MFS transporter</fullName>
    </submittedName>
</protein>
<evidence type="ECO:0000256" key="4">
    <source>
        <dbReference type="ARBA" id="ARBA00022692"/>
    </source>
</evidence>
<feature type="transmembrane region" description="Helical" evidence="7">
    <location>
        <begin position="50"/>
        <end position="70"/>
    </location>
</feature>
<keyword evidence="5 7" id="KW-1133">Transmembrane helix</keyword>
<feature type="transmembrane region" description="Helical" evidence="7">
    <location>
        <begin position="346"/>
        <end position="364"/>
    </location>
</feature>
<dbReference type="InterPro" id="IPR036259">
    <property type="entry name" value="MFS_trans_sf"/>
</dbReference>
<dbReference type="InterPro" id="IPR020846">
    <property type="entry name" value="MFS_dom"/>
</dbReference>
<dbReference type="PROSITE" id="PS50850">
    <property type="entry name" value="MFS"/>
    <property type="match status" value="1"/>
</dbReference>
<comment type="subcellular location">
    <subcellularLocation>
        <location evidence="1">Cell membrane</location>
        <topology evidence="1">Multi-pass membrane protein</topology>
    </subcellularLocation>
</comment>
<feature type="transmembrane region" description="Helical" evidence="7">
    <location>
        <begin position="12"/>
        <end position="30"/>
    </location>
</feature>